<reference evidence="6" key="2">
    <citation type="journal article" date="2007" name="Science">
        <title>Draft genome sequence of the sexually transmitted pathogen Trichomonas vaginalis.</title>
        <authorList>
            <person name="Carlton J.M."/>
            <person name="Hirt R.P."/>
            <person name="Silva J.C."/>
            <person name="Delcher A.L."/>
            <person name="Schatz M."/>
            <person name="Zhao Q."/>
            <person name="Wortman J.R."/>
            <person name="Bidwell S.L."/>
            <person name="Alsmark U.C.M."/>
            <person name="Besteiro S."/>
            <person name="Sicheritz-Ponten T."/>
            <person name="Noel C.J."/>
            <person name="Dacks J.B."/>
            <person name="Foster P.G."/>
            <person name="Simillion C."/>
            <person name="Van de Peer Y."/>
            <person name="Miranda-Saavedra D."/>
            <person name="Barton G.J."/>
            <person name="Westrop G.D."/>
            <person name="Mueller S."/>
            <person name="Dessi D."/>
            <person name="Fiori P.L."/>
            <person name="Ren Q."/>
            <person name="Paulsen I."/>
            <person name="Zhang H."/>
            <person name="Bastida-Corcuera F.D."/>
            <person name="Simoes-Barbosa A."/>
            <person name="Brown M.T."/>
            <person name="Hayes R.D."/>
            <person name="Mukherjee M."/>
            <person name="Okumura C.Y."/>
            <person name="Schneider R."/>
            <person name="Smith A.J."/>
            <person name="Vanacova S."/>
            <person name="Villalvazo M."/>
            <person name="Haas B.J."/>
            <person name="Pertea M."/>
            <person name="Feldblyum T.V."/>
            <person name="Utterback T.R."/>
            <person name="Shu C.L."/>
            <person name="Osoegawa K."/>
            <person name="de Jong P.J."/>
            <person name="Hrdy I."/>
            <person name="Horvathova L."/>
            <person name="Zubacova Z."/>
            <person name="Dolezal P."/>
            <person name="Malik S.B."/>
            <person name="Logsdon J.M. Jr."/>
            <person name="Henze K."/>
            <person name="Gupta A."/>
            <person name="Wang C.C."/>
            <person name="Dunne R.L."/>
            <person name="Upcroft J.A."/>
            <person name="Upcroft P."/>
            <person name="White O."/>
            <person name="Salzberg S.L."/>
            <person name="Tang P."/>
            <person name="Chiu C.-H."/>
            <person name="Lee Y.-S."/>
            <person name="Embley T.M."/>
            <person name="Coombs G.H."/>
            <person name="Mottram J.C."/>
            <person name="Tachezy J."/>
            <person name="Fraser-Liggett C.M."/>
            <person name="Johnson P.J."/>
        </authorList>
    </citation>
    <scope>NUCLEOTIDE SEQUENCE [LARGE SCALE GENOMIC DNA]</scope>
    <source>
        <strain evidence="6">G3</strain>
    </source>
</reference>
<sequence length="1801" mass="209166">MNEIITKQITNYLRKELTQELFDQFSGILFGFASHFPQKTYETVLLESFAQLSKASISEKQMKFIFMIINDAISLFNEKEFFFDISLSCLNKISFFPKKVFTSISLENALNLLIPACYSNHSAISIEYMKSKLIPRVSSIRNLRLSDFLLSKLEDLQIENNKITQKLNTTTRSLIILNNLDFNSISLLDIVSEYDHHQLTKIETILDIKSMVYEFNPGLLLIALSYNRDFSSYIQSLPEIENILHEILDFIKKQSSVQDIYDDLDTPELSRLNDSSFSNLSLFLFSLNSNRYETNFLLKKWNHPEAQFAYLSYIARSENPNYLFNNCFCWDSPEFVTIILDFYSINPQKARELLNFCGNSHSSKIIFTLMKMHSNDTAAIDVLLPYLYTQEQDNNKIQELWEFDPKQMKNFGYLYAKGNINLMQVLVSKTPRSKISILLNQKDMNFSIQLASVSIWNQLIQPQEYMEMIIDEGRLDEFLDYFDISIFSFQEEIIYLFFLKMQNEFSTFTKQLRQKVIDKYNSLIQKKPSLEKIDFSYKTCKVTESMRKAVEEILNPYMKGETGSHNIIEKIKKSEKDDRQFYEYMMFLITNELKYINSHEEQENLLLIKLIIDLIKAKLVEEIHITYIFDFITESLKNSTNFDFACNFVKNFMNLMDSFCFFAASLLQIDNFAAKNPELYNKLSKKIDSFAFQEFIETMEGISMSKYVSAFSTIKVPSTKIVRSIQQLIDSNSIQSVLEKHTNQTNYIALQIVQAISEHPNKLDSLSKSVLQNNFERPVCYAISYTVTTIIMENNQFDSILQSKLILLGKFLGILTLMQTKCVTNNILNIKELIFYCLSVGKLYPCISFILSLFYESSKFFYPPNPFTSGILQILASIAAIPGIKGSIKFRVMSLLNHFGTNLENINQFLDLFPDKVSQNSDFSIKPFSLQKMFTESQINRICDYDQNLLFSLIEGNLVFPDLKNNFYKIKSKIILSLFDLIKSDSQNISDTITQTVKEQITIDMKQVKSKTKLLNMAYYTTELFSASFVTFPFYFSFKTVFLKILKDIFKEEKSDMTEWSLHFCNINNEWVTNIVKEISHNKSFKNVREICKIDEIIESKSDKNVIYTLESDSRTKNCYFIKNDISEVTNQNFDTNLNDYLSKVINEAKTESNNHIRSLTDIDRFSELSLLLQNIPKIEENENLEKISTKLNTIFGYFTNTNSVFENEILCLILSNLFEKKNKYEEVYDKTAKFIKSVLVPPSFIEIAIRCNLITIEKVDFTFTEILNSTVLTPQFSQMISNFIEYFCINKNYFNISCFLQTVILIIFYPQSEEFSLSEKIYQKFFDLQNLSLLQNSNQNVINLENNLDVNNLLDVQNSLSRFEHSLTTQNETQIVRSLKTCLKSPRDFFIYLISRGNITLLKKTMISIQSFLDFNNYIDPLMNSLFVLCSNSNDKNIKKSFVYLIKLCSNEPSNLACLVNLLHDLRPLSNPKFTFIWFDLVSDPNLVISLATATYSWPLLQLLICDMLSCVIYLSEFNKPPTFQILYRSLLRFVLILLHDFPDFMSSSASIFCNLLPFNFSQLRNLILCAASNGVLMISPSKIDMKIDKIPDVHQISYPLSPALQYLTKDIANILEKMIDKQNKNESEQDSEQIDVKDLETIKVYVTNNKKMIAKVIDSCFELTFSPRQGSAPRCHFKNLPIFNLIFYLLVSCDIETSNYIIEVLCDLLRYPSRNSHFFAKLIVEIFSMNAVTIEGYNLKELIASVVIRRSPYSPLPWGLQVVLLELLTNRDLGLWELPSVHSSDKIRVFLRSILVSIL</sequence>
<feature type="domain" description="CCR4-NOT transcription complex subunit 1 CAF1-binding" evidence="4">
    <location>
        <begin position="735"/>
        <end position="908"/>
    </location>
</feature>
<dbReference type="Proteomes" id="UP000001542">
    <property type="component" value="Unassembled WGS sequence"/>
</dbReference>
<dbReference type="PANTHER" id="PTHR13162:SF8">
    <property type="entry name" value="CCR4-NOT TRANSCRIPTION COMPLEX SUBUNIT 1"/>
    <property type="match status" value="1"/>
</dbReference>
<dbReference type="InterPro" id="IPR032193">
    <property type="entry name" value="CNOT1_TTP_bind"/>
</dbReference>
<dbReference type="FunCoup" id="A2G0U7">
    <property type="interactions" value="777"/>
</dbReference>
<dbReference type="GO" id="GO:0060090">
    <property type="term" value="F:molecular adaptor activity"/>
    <property type="evidence" value="ECO:0000318"/>
    <property type="project" value="GO_Central"/>
</dbReference>
<keyword evidence="2" id="KW-0812">Transmembrane</keyword>
<evidence type="ECO:0000259" key="3">
    <source>
        <dbReference type="Pfam" id="PF04054"/>
    </source>
</evidence>
<dbReference type="Pfam" id="PF16417">
    <property type="entry name" value="CNOT1_TTP_bind"/>
    <property type="match status" value="1"/>
</dbReference>
<dbReference type="Gene3D" id="1.25.40.790">
    <property type="match status" value="1"/>
</dbReference>
<organism evidence="6 7">
    <name type="scientific">Trichomonas vaginalis (strain ATCC PRA-98 / G3)</name>
    <dbReference type="NCBI Taxonomy" id="412133"/>
    <lineage>
        <taxon>Eukaryota</taxon>
        <taxon>Metamonada</taxon>
        <taxon>Parabasalia</taxon>
        <taxon>Trichomonadida</taxon>
        <taxon>Trichomonadidae</taxon>
        <taxon>Trichomonas</taxon>
    </lineage>
</organism>
<gene>
    <name evidence="6" type="ORF">TVAG_084440</name>
</gene>
<name>A2G0U7_TRIV3</name>
<reference evidence="6" key="1">
    <citation type="submission" date="2006-10" db="EMBL/GenBank/DDBJ databases">
        <authorList>
            <person name="Amadeo P."/>
            <person name="Zhao Q."/>
            <person name="Wortman J."/>
            <person name="Fraser-Liggett C."/>
            <person name="Carlton J."/>
        </authorList>
    </citation>
    <scope>NUCLEOTIDE SEQUENCE</scope>
    <source>
        <strain evidence="6">G3</strain>
    </source>
</reference>
<evidence type="ECO:0000259" key="5">
    <source>
        <dbReference type="Pfam" id="PF16417"/>
    </source>
</evidence>
<feature type="transmembrane region" description="Helical" evidence="2">
    <location>
        <begin position="867"/>
        <end position="884"/>
    </location>
</feature>
<dbReference type="OrthoDB" id="1933107at2759"/>
<dbReference type="Gene3D" id="1.25.40.180">
    <property type="match status" value="1"/>
</dbReference>
<evidence type="ECO:0000259" key="4">
    <source>
        <dbReference type="Pfam" id="PF16415"/>
    </source>
</evidence>
<feature type="domain" description="CCR4-Not complex component Not1 C-terminal" evidence="3">
    <location>
        <begin position="1456"/>
        <end position="1796"/>
    </location>
</feature>
<dbReference type="RefSeq" id="XP_001302143.1">
    <property type="nucleotide sequence ID" value="XM_001302142.1"/>
</dbReference>
<protein>
    <submittedName>
        <fullName evidence="6">Uncharacterized protein</fullName>
    </submittedName>
</protein>
<dbReference type="GO" id="GO:0000932">
    <property type="term" value="C:P-body"/>
    <property type="evidence" value="ECO:0000318"/>
    <property type="project" value="GO_Central"/>
</dbReference>
<feature type="transmembrane region" description="Helical" evidence="2">
    <location>
        <begin position="805"/>
        <end position="824"/>
    </location>
</feature>
<dbReference type="InterPro" id="IPR032191">
    <property type="entry name" value="CNOT1_CAF1_bind"/>
</dbReference>
<dbReference type="EMBL" id="DS114222">
    <property type="protein sequence ID" value="EAX89213.1"/>
    <property type="molecule type" value="Genomic_DNA"/>
</dbReference>
<dbReference type="PANTHER" id="PTHR13162">
    <property type="entry name" value="CCR4-NOT TRANSCRIPTION COMPLEX"/>
    <property type="match status" value="1"/>
</dbReference>
<accession>A2G0U7</accession>
<feature type="domain" description="CCR4-NOT transcription complex subunit 1 TTP binding" evidence="5">
    <location>
        <begin position="514"/>
        <end position="688"/>
    </location>
</feature>
<feature type="transmembrane region" description="Helical" evidence="2">
    <location>
        <begin position="833"/>
        <end position="855"/>
    </location>
</feature>
<feature type="coiled-coil region" evidence="1">
    <location>
        <begin position="146"/>
        <end position="173"/>
    </location>
</feature>
<evidence type="ECO:0000256" key="1">
    <source>
        <dbReference type="SAM" id="Coils"/>
    </source>
</evidence>
<dbReference type="VEuPathDB" id="TrichDB:TVAGG3_0293850"/>
<dbReference type="InParanoid" id="A2G0U7"/>
<dbReference type="GO" id="GO:0030015">
    <property type="term" value="C:CCR4-NOT core complex"/>
    <property type="evidence" value="ECO:0000318"/>
    <property type="project" value="GO_Central"/>
</dbReference>
<dbReference type="GO" id="GO:0000288">
    <property type="term" value="P:nuclear-transcribed mRNA catabolic process, deadenylation-dependent decay"/>
    <property type="evidence" value="ECO:0000318"/>
    <property type="project" value="GO_Central"/>
</dbReference>
<proteinExistence type="predicted"/>
<dbReference type="InterPro" id="IPR007196">
    <property type="entry name" value="CCR4-Not_Not1_C"/>
</dbReference>
<dbReference type="eggNOG" id="KOG1831">
    <property type="taxonomic scope" value="Eukaryota"/>
</dbReference>
<dbReference type="KEGG" id="tva:4746882"/>
<dbReference type="Gene3D" id="1.25.40.840">
    <property type="entry name" value="CCR4-NOT transcription complex subunit 1 TTP binding domain"/>
    <property type="match status" value="1"/>
</dbReference>
<keyword evidence="7" id="KW-1185">Reference proteome</keyword>
<dbReference type="VEuPathDB" id="TrichDB:TVAG_084440"/>
<dbReference type="STRING" id="5722.A2G0U7"/>
<evidence type="ECO:0000313" key="6">
    <source>
        <dbReference type="EMBL" id="EAX89213.1"/>
    </source>
</evidence>
<evidence type="ECO:0000313" key="7">
    <source>
        <dbReference type="Proteomes" id="UP000001542"/>
    </source>
</evidence>
<keyword evidence="1" id="KW-0175">Coiled coil</keyword>
<dbReference type="InterPro" id="IPR040398">
    <property type="entry name" value="Not1"/>
</dbReference>
<dbReference type="InterPro" id="IPR038535">
    <property type="entry name" value="CNOT1_TTP_bind_sf"/>
</dbReference>
<keyword evidence="2" id="KW-0472">Membrane</keyword>
<keyword evidence="2" id="KW-1133">Transmembrane helix</keyword>
<feature type="transmembrane region" description="Helical" evidence="2">
    <location>
        <begin position="1014"/>
        <end position="1036"/>
    </location>
</feature>
<dbReference type="Pfam" id="PF16415">
    <property type="entry name" value="CNOT1_CAF1_bind"/>
    <property type="match status" value="1"/>
</dbReference>
<dbReference type="Pfam" id="PF04054">
    <property type="entry name" value="Not1"/>
    <property type="match status" value="1"/>
</dbReference>
<evidence type="ECO:0000256" key="2">
    <source>
        <dbReference type="SAM" id="Phobius"/>
    </source>
</evidence>
<dbReference type="Gene3D" id="1.25.40.800">
    <property type="match status" value="1"/>
</dbReference>
<dbReference type="GO" id="GO:0017148">
    <property type="term" value="P:negative regulation of translation"/>
    <property type="evidence" value="ECO:0007669"/>
    <property type="project" value="InterPro"/>
</dbReference>